<dbReference type="AlphaFoldDB" id="A0A6J6WJH1"/>
<dbReference type="EMBL" id="CAFAAG010000001">
    <property type="protein sequence ID" value="CAB4783395.1"/>
    <property type="molecule type" value="Genomic_DNA"/>
</dbReference>
<sequence>MYEYVAFNPYNSSPEALATELTKKSAEGWEVVNIVPTFDGRYCAFLRRPTSEAGTTTSTYTSTTAPFPSTAQVATTSSATPAAWYPDPSKRFELRYWDGAEWTEHVARGGQQFTDQPVA</sequence>
<evidence type="ECO:0000313" key="2">
    <source>
        <dbReference type="EMBL" id="CAB4783395.1"/>
    </source>
</evidence>
<feature type="domain" description="DUF2510" evidence="1">
    <location>
        <begin position="82"/>
        <end position="112"/>
    </location>
</feature>
<evidence type="ECO:0000259" key="1">
    <source>
        <dbReference type="Pfam" id="PF10708"/>
    </source>
</evidence>
<name>A0A6J6WJH1_9ZZZZ</name>
<protein>
    <submittedName>
        <fullName evidence="2">Unannotated protein</fullName>
    </submittedName>
</protein>
<accession>A0A6J6WJH1</accession>
<proteinExistence type="predicted"/>
<reference evidence="2" key="1">
    <citation type="submission" date="2020-05" db="EMBL/GenBank/DDBJ databases">
        <authorList>
            <person name="Chiriac C."/>
            <person name="Salcher M."/>
            <person name="Ghai R."/>
            <person name="Kavagutti S V."/>
        </authorList>
    </citation>
    <scope>NUCLEOTIDE SEQUENCE</scope>
</reference>
<gene>
    <name evidence="2" type="ORF">UFOPK2975_00053</name>
</gene>
<dbReference type="Pfam" id="PF10708">
    <property type="entry name" value="DUF2510"/>
    <property type="match status" value="1"/>
</dbReference>
<dbReference type="InterPro" id="IPR018929">
    <property type="entry name" value="DUF2510"/>
</dbReference>
<organism evidence="2">
    <name type="scientific">freshwater metagenome</name>
    <dbReference type="NCBI Taxonomy" id="449393"/>
    <lineage>
        <taxon>unclassified sequences</taxon>
        <taxon>metagenomes</taxon>
        <taxon>ecological metagenomes</taxon>
    </lineage>
</organism>